<dbReference type="InterPro" id="IPR035959">
    <property type="entry name" value="RutC-like_sf"/>
</dbReference>
<feature type="binding site" evidence="2">
    <location>
        <position position="7"/>
    </location>
    <ligand>
        <name>prephenate</name>
        <dbReference type="ChEBI" id="CHEBI:29934"/>
    </ligand>
</feature>
<dbReference type="Gene3D" id="3.30.1330.40">
    <property type="entry name" value="RutC-like"/>
    <property type="match status" value="1"/>
</dbReference>
<dbReference type="GO" id="GO:0008652">
    <property type="term" value="P:amino acid biosynthetic process"/>
    <property type="evidence" value="ECO:0007669"/>
    <property type="project" value="UniProtKB-UniRule"/>
</dbReference>
<comment type="caution">
    <text evidence="4">The sequence shown here is derived from an EMBL/GenBank/DDBJ whole genome shotgun (WGS) entry which is preliminary data.</text>
</comment>
<dbReference type="Pfam" id="PF07736">
    <property type="entry name" value="CM_1"/>
    <property type="match status" value="1"/>
</dbReference>
<dbReference type="PIRSF" id="PIRSF005965">
    <property type="entry name" value="Chor_mut_AroH"/>
    <property type="match status" value="1"/>
</dbReference>
<dbReference type="RefSeq" id="WP_184402968.1">
    <property type="nucleotide sequence ID" value="NZ_JACHHJ010000001.1"/>
</dbReference>
<gene>
    <name evidence="4" type="ORF">HNR44_000988</name>
</gene>
<dbReference type="GO" id="GO:0004106">
    <property type="term" value="F:chorismate mutase activity"/>
    <property type="evidence" value="ECO:0007669"/>
    <property type="project" value="UniProtKB-UniRule"/>
</dbReference>
<protein>
    <recommendedName>
        <fullName evidence="1 3">chorismate mutase</fullName>
        <ecNumber evidence="1 3">5.4.99.5</ecNumber>
    </recommendedName>
</protein>
<dbReference type="EMBL" id="JACHHJ010000001">
    <property type="protein sequence ID" value="MBB6449039.1"/>
    <property type="molecule type" value="Genomic_DNA"/>
</dbReference>
<dbReference type="Proteomes" id="UP000568839">
    <property type="component" value="Unassembled WGS sequence"/>
</dbReference>
<dbReference type="AlphaFoldDB" id="A0A841PJY4"/>
<evidence type="ECO:0000256" key="2">
    <source>
        <dbReference type="PIRSR" id="PIRSR005965-1"/>
    </source>
</evidence>
<evidence type="ECO:0000313" key="4">
    <source>
        <dbReference type="EMBL" id="MBB6449039.1"/>
    </source>
</evidence>
<dbReference type="GO" id="GO:0009073">
    <property type="term" value="P:aromatic amino acid family biosynthetic process"/>
    <property type="evidence" value="ECO:0007669"/>
    <property type="project" value="UniProtKB-UniRule"/>
</dbReference>
<dbReference type="SUPFAM" id="SSF55298">
    <property type="entry name" value="YjgF-like"/>
    <property type="match status" value="1"/>
</dbReference>
<keyword evidence="2 3" id="KW-0028">Amino-acid biosynthesis</keyword>
<accession>A0A841PJY4</accession>
<dbReference type="InterPro" id="IPR008243">
    <property type="entry name" value="Chorismate_mutase_AroH"/>
</dbReference>
<dbReference type="PROSITE" id="PS51167">
    <property type="entry name" value="CHORISMATE_MUT_1"/>
    <property type="match status" value="1"/>
</dbReference>
<comment type="catalytic activity">
    <reaction evidence="3">
        <text>chorismate = prephenate</text>
        <dbReference type="Rhea" id="RHEA:13897"/>
        <dbReference type="ChEBI" id="CHEBI:29748"/>
        <dbReference type="ChEBI" id="CHEBI:29934"/>
        <dbReference type="EC" id="5.4.99.5"/>
    </reaction>
</comment>
<keyword evidence="3 4" id="KW-0413">Isomerase</keyword>
<evidence type="ECO:0000256" key="1">
    <source>
        <dbReference type="NCBIfam" id="TIGR01796"/>
    </source>
</evidence>
<dbReference type="CDD" id="cd02185">
    <property type="entry name" value="AroH"/>
    <property type="match status" value="1"/>
</dbReference>
<organism evidence="4 5">
    <name type="scientific">Geomicrobium halophilum</name>
    <dbReference type="NCBI Taxonomy" id="549000"/>
    <lineage>
        <taxon>Bacteria</taxon>
        <taxon>Bacillati</taxon>
        <taxon>Bacillota</taxon>
        <taxon>Bacilli</taxon>
        <taxon>Bacillales</taxon>
        <taxon>Geomicrobium</taxon>
    </lineage>
</organism>
<dbReference type="PANTHER" id="PTHR21164:SF0">
    <property type="entry name" value="CHORISMATE MUTASE AROH"/>
    <property type="match status" value="1"/>
</dbReference>
<keyword evidence="2 3" id="KW-0057">Aromatic amino acid biosynthesis</keyword>
<name>A0A841PJY4_9BACL</name>
<evidence type="ECO:0000256" key="3">
    <source>
        <dbReference type="PROSITE-ProRule" id="PRU00514"/>
    </source>
</evidence>
<dbReference type="NCBIfam" id="TIGR01796">
    <property type="entry name" value="CM_mono_aroH"/>
    <property type="match status" value="1"/>
</dbReference>
<feature type="binding site" evidence="2">
    <location>
        <position position="91"/>
    </location>
    <ligand>
        <name>prephenate</name>
        <dbReference type="ChEBI" id="CHEBI:29934"/>
    </ligand>
</feature>
<evidence type="ECO:0000313" key="5">
    <source>
        <dbReference type="Proteomes" id="UP000568839"/>
    </source>
</evidence>
<dbReference type="EC" id="5.4.99.5" evidence="1 3"/>
<keyword evidence="5" id="KW-1185">Reference proteome</keyword>
<dbReference type="UniPathway" id="UPA00120">
    <property type="reaction ID" value="UER00203"/>
</dbReference>
<dbReference type="GO" id="GO:0046417">
    <property type="term" value="P:chorismate metabolic process"/>
    <property type="evidence" value="ECO:0007669"/>
    <property type="project" value="TreeGrafter"/>
</dbReference>
<proteinExistence type="predicted"/>
<reference evidence="4 5" key="1">
    <citation type="submission" date="2020-08" db="EMBL/GenBank/DDBJ databases">
        <title>Genomic Encyclopedia of Type Strains, Phase IV (KMG-IV): sequencing the most valuable type-strain genomes for metagenomic binning, comparative biology and taxonomic classification.</title>
        <authorList>
            <person name="Goeker M."/>
        </authorList>
    </citation>
    <scope>NUCLEOTIDE SEQUENCE [LARGE SCALE GENOMIC DNA]</scope>
    <source>
        <strain evidence="4 5">DSM 21769</strain>
    </source>
</reference>
<sequence>MSMRGIRGATTIDQNEAEHIWERAKQLLIEMIDQNDVVPDQVVHIWFTVTTDINAAFPAKATRMLSGDWSVVPVMCATEIPVPNSLPNCIRVMMTVNTEKTAEEIQHVFREKAVQLRPDLVIDKTRK</sequence>
<dbReference type="PANTHER" id="PTHR21164">
    <property type="entry name" value="CHORISMATE MUTASE"/>
    <property type="match status" value="1"/>
</dbReference>